<gene>
    <name evidence="2" type="ORF">DEU29_11418</name>
</gene>
<name>A0A4R6P021_9GAMM</name>
<accession>A0A4R6P021</accession>
<dbReference type="InterPro" id="IPR004360">
    <property type="entry name" value="Glyas_Fos-R_dOase_dom"/>
</dbReference>
<dbReference type="InterPro" id="IPR029068">
    <property type="entry name" value="Glyas_Bleomycin-R_OHBP_Dase"/>
</dbReference>
<dbReference type="Proteomes" id="UP000295531">
    <property type="component" value="Unassembled WGS sequence"/>
</dbReference>
<organism evidence="2 3">
    <name type="scientific">Idiomarina aquatica</name>
    <dbReference type="NCBI Taxonomy" id="1327752"/>
    <lineage>
        <taxon>Bacteria</taxon>
        <taxon>Pseudomonadati</taxon>
        <taxon>Pseudomonadota</taxon>
        <taxon>Gammaproteobacteria</taxon>
        <taxon>Alteromonadales</taxon>
        <taxon>Idiomarinaceae</taxon>
        <taxon>Idiomarina</taxon>
    </lineage>
</organism>
<evidence type="ECO:0000259" key="1">
    <source>
        <dbReference type="PROSITE" id="PS51819"/>
    </source>
</evidence>
<dbReference type="InterPro" id="IPR037523">
    <property type="entry name" value="VOC_core"/>
</dbReference>
<dbReference type="SUPFAM" id="SSF54593">
    <property type="entry name" value="Glyoxalase/Bleomycin resistance protein/Dihydroxybiphenyl dioxygenase"/>
    <property type="match status" value="1"/>
</dbReference>
<reference evidence="2 3" key="1">
    <citation type="submission" date="2019-03" db="EMBL/GenBank/DDBJ databases">
        <title>Freshwater and sediment microbial communities from various areas in North America, analyzing microbe dynamics in response to fracking.</title>
        <authorList>
            <person name="Lamendella R."/>
        </authorList>
    </citation>
    <scope>NUCLEOTIDE SEQUENCE [LARGE SCALE GENOMIC DNA]</scope>
    <source>
        <strain evidence="2 3">18_TX</strain>
    </source>
</reference>
<evidence type="ECO:0000313" key="2">
    <source>
        <dbReference type="EMBL" id="TDP30974.1"/>
    </source>
</evidence>
<dbReference type="PROSITE" id="PS51819">
    <property type="entry name" value="VOC"/>
    <property type="match status" value="1"/>
</dbReference>
<protein>
    <recommendedName>
        <fullName evidence="1">VOC domain-containing protein</fullName>
    </recommendedName>
</protein>
<dbReference type="Pfam" id="PF00903">
    <property type="entry name" value="Glyoxalase"/>
    <property type="match status" value="1"/>
</dbReference>
<sequence>MQPTITVITLMTDDLEQAVSFYRDGLGLPTKGIVGDVNTDTQVAFFNLNDNLKLAIWPRRSLANQLGITPKGSGHMLSHNVTRQEQIDELASAAEQAGAELLKSPHWQPWGCYGAYFKDPDGHLWEITYNPAVDG</sequence>
<dbReference type="AlphaFoldDB" id="A0A4R6P021"/>
<evidence type="ECO:0000313" key="3">
    <source>
        <dbReference type="Proteomes" id="UP000295531"/>
    </source>
</evidence>
<dbReference type="PANTHER" id="PTHR36503">
    <property type="entry name" value="BLR2520 PROTEIN"/>
    <property type="match status" value="1"/>
</dbReference>
<keyword evidence="3" id="KW-1185">Reference proteome</keyword>
<proteinExistence type="predicted"/>
<dbReference type="PANTHER" id="PTHR36503:SF1">
    <property type="entry name" value="BLR2520 PROTEIN"/>
    <property type="match status" value="1"/>
</dbReference>
<dbReference type="OrthoDB" id="4265398at2"/>
<dbReference type="EMBL" id="SNXI01000014">
    <property type="protein sequence ID" value="TDP30974.1"/>
    <property type="molecule type" value="Genomic_DNA"/>
</dbReference>
<dbReference type="RefSeq" id="WP_133540225.1">
    <property type="nucleotide sequence ID" value="NZ_SNXI01000014.1"/>
</dbReference>
<feature type="domain" description="VOC" evidence="1">
    <location>
        <begin position="4"/>
        <end position="130"/>
    </location>
</feature>
<comment type="caution">
    <text evidence="2">The sequence shown here is derived from an EMBL/GenBank/DDBJ whole genome shotgun (WGS) entry which is preliminary data.</text>
</comment>
<dbReference type="Gene3D" id="3.10.180.10">
    <property type="entry name" value="2,3-Dihydroxybiphenyl 1,2-Dioxygenase, domain 1"/>
    <property type="match status" value="1"/>
</dbReference>